<evidence type="ECO:0000256" key="5">
    <source>
        <dbReference type="ARBA" id="ARBA00022679"/>
    </source>
</evidence>
<dbReference type="InterPro" id="IPR036097">
    <property type="entry name" value="HisK_dim/P_sf"/>
</dbReference>
<evidence type="ECO:0000313" key="16">
    <source>
        <dbReference type="Proteomes" id="UP000377595"/>
    </source>
</evidence>
<dbReference type="InterPro" id="IPR036890">
    <property type="entry name" value="HATPase_C_sf"/>
</dbReference>
<dbReference type="Pfam" id="PF02518">
    <property type="entry name" value="HATPase_c"/>
    <property type="match status" value="1"/>
</dbReference>
<dbReference type="InterPro" id="IPR004358">
    <property type="entry name" value="Sig_transdc_His_kin-like_C"/>
</dbReference>
<comment type="subcellular location">
    <subcellularLocation>
        <location evidence="2">Cell membrane</location>
    </subcellularLocation>
</comment>
<dbReference type="PROSITE" id="PS50885">
    <property type="entry name" value="HAMP"/>
    <property type="match status" value="1"/>
</dbReference>
<dbReference type="SMART" id="SM00387">
    <property type="entry name" value="HATPase_c"/>
    <property type="match status" value="1"/>
</dbReference>
<dbReference type="PRINTS" id="PR00344">
    <property type="entry name" value="BCTRLSENSOR"/>
</dbReference>
<feature type="compositionally biased region" description="Basic and acidic residues" evidence="11">
    <location>
        <begin position="335"/>
        <end position="351"/>
    </location>
</feature>
<dbReference type="Pfam" id="PF00672">
    <property type="entry name" value="HAMP"/>
    <property type="match status" value="1"/>
</dbReference>
<dbReference type="GO" id="GO:0000155">
    <property type="term" value="F:phosphorelay sensor kinase activity"/>
    <property type="evidence" value="ECO:0007669"/>
    <property type="project" value="InterPro"/>
</dbReference>
<evidence type="ECO:0000256" key="3">
    <source>
        <dbReference type="ARBA" id="ARBA00012438"/>
    </source>
</evidence>
<reference evidence="15 16" key="1">
    <citation type="submission" date="2019-10" db="EMBL/GenBank/DDBJ databases">
        <title>Whole genome shotgun sequence of Acrocarpospora pleiomorpha NBRC 16267.</title>
        <authorList>
            <person name="Ichikawa N."/>
            <person name="Kimura A."/>
            <person name="Kitahashi Y."/>
            <person name="Komaki H."/>
            <person name="Oguchi A."/>
        </authorList>
    </citation>
    <scope>NUCLEOTIDE SEQUENCE [LARGE SCALE GENOMIC DNA]</scope>
    <source>
        <strain evidence="15 16">NBRC 16267</strain>
    </source>
</reference>
<keyword evidence="4" id="KW-0597">Phosphoprotein</keyword>
<sequence length="483" mass="50939">MRVRATVVATLVVAVALAGAASVLNGVLRGSLERSATDQAEMRATSAAGRLSVAAAPALPLYGVTEPFTTITTPGEGSLSAVLDPDVQVLRAGTTGKAWAEEGYVVVAETVATKSGTLVIHGRASLEPAERALTALRTLLIFGIPALLILVAVLTWLFMSKALVPVSGITAKLADITARDLHQRVPVPSGRDEINALACTVNATLDRLETAVGHHKRFVADAAHELRSPIATLRTRLELGERAAPELARESLTDVARLQTLATDLLLLSRLDAGEPLRTQEVDLGQLATEETLRLKSALATKPTAAPGQPATEEALHLRLAAEPIAAPGQPGTEEALHHGPYRRDRGRAEDTGQPATGEATRPPIPIFLDIAPDVLVNASPAHLTRVITNLLSNALRHAESAITVRVTPDATLDIIDDGPGIPPEHRESIFDRFTRLDEARDRDAGGAGLGLAIARDIAHAHGGTLTVADTPETTLRLRLKPL</sequence>
<feature type="region of interest" description="Disordered" evidence="11">
    <location>
        <begin position="327"/>
        <end position="364"/>
    </location>
</feature>
<feature type="transmembrane region" description="Helical" evidence="12">
    <location>
        <begin position="139"/>
        <end position="159"/>
    </location>
</feature>
<evidence type="ECO:0000256" key="4">
    <source>
        <dbReference type="ARBA" id="ARBA00022553"/>
    </source>
</evidence>
<dbReference type="InterPro" id="IPR003594">
    <property type="entry name" value="HATPase_dom"/>
</dbReference>
<dbReference type="InterPro" id="IPR050428">
    <property type="entry name" value="TCS_sensor_his_kinase"/>
</dbReference>
<dbReference type="SUPFAM" id="SSF47384">
    <property type="entry name" value="Homodimeric domain of signal transducing histidine kinase"/>
    <property type="match status" value="1"/>
</dbReference>
<dbReference type="GO" id="GO:0005886">
    <property type="term" value="C:plasma membrane"/>
    <property type="evidence" value="ECO:0007669"/>
    <property type="project" value="UniProtKB-SubCell"/>
</dbReference>
<dbReference type="EMBL" id="BLAF01000043">
    <property type="protein sequence ID" value="GES23616.1"/>
    <property type="molecule type" value="Genomic_DNA"/>
</dbReference>
<evidence type="ECO:0000256" key="8">
    <source>
        <dbReference type="ARBA" id="ARBA00022989"/>
    </source>
</evidence>
<evidence type="ECO:0000256" key="1">
    <source>
        <dbReference type="ARBA" id="ARBA00000085"/>
    </source>
</evidence>
<keyword evidence="8 12" id="KW-1133">Transmembrane helix</keyword>
<keyword evidence="16" id="KW-1185">Reference proteome</keyword>
<evidence type="ECO:0000256" key="12">
    <source>
        <dbReference type="SAM" id="Phobius"/>
    </source>
</evidence>
<dbReference type="PROSITE" id="PS50109">
    <property type="entry name" value="HIS_KIN"/>
    <property type="match status" value="1"/>
</dbReference>
<dbReference type="Proteomes" id="UP000377595">
    <property type="component" value="Unassembled WGS sequence"/>
</dbReference>
<dbReference type="AlphaFoldDB" id="A0A5M3XS53"/>
<keyword evidence="10 12" id="KW-0472">Membrane</keyword>
<proteinExistence type="predicted"/>
<evidence type="ECO:0000256" key="10">
    <source>
        <dbReference type="ARBA" id="ARBA00023136"/>
    </source>
</evidence>
<evidence type="ECO:0000313" key="15">
    <source>
        <dbReference type="EMBL" id="GES23616.1"/>
    </source>
</evidence>
<keyword evidence="9" id="KW-0902">Two-component regulatory system</keyword>
<dbReference type="PANTHER" id="PTHR45436">
    <property type="entry name" value="SENSOR HISTIDINE KINASE YKOH"/>
    <property type="match status" value="1"/>
</dbReference>
<feature type="domain" description="HAMP" evidence="14">
    <location>
        <begin position="160"/>
        <end position="213"/>
    </location>
</feature>
<gene>
    <name evidence="15" type="ORF">Aple_065150</name>
</gene>
<dbReference type="SMART" id="SM00304">
    <property type="entry name" value="HAMP"/>
    <property type="match status" value="1"/>
</dbReference>
<protein>
    <recommendedName>
        <fullName evidence="3">histidine kinase</fullName>
        <ecNumber evidence="3">2.7.13.3</ecNumber>
    </recommendedName>
</protein>
<keyword evidence="5" id="KW-0808">Transferase</keyword>
<dbReference type="Gene3D" id="1.10.287.130">
    <property type="match status" value="1"/>
</dbReference>
<keyword evidence="6 12" id="KW-0812">Transmembrane</keyword>
<comment type="caution">
    <text evidence="15">The sequence shown here is derived from an EMBL/GenBank/DDBJ whole genome shotgun (WGS) entry which is preliminary data.</text>
</comment>
<evidence type="ECO:0000259" key="13">
    <source>
        <dbReference type="PROSITE" id="PS50109"/>
    </source>
</evidence>
<dbReference type="Gene3D" id="3.30.565.10">
    <property type="entry name" value="Histidine kinase-like ATPase, C-terminal domain"/>
    <property type="match status" value="1"/>
</dbReference>
<organism evidence="15 16">
    <name type="scientific">Acrocarpospora pleiomorpha</name>
    <dbReference type="NCBI Taxonomy" id="90975"/>
    <lineage>
        <taxon>Bacteria</taxon>
        <taxon>Bacillati</taxon>
        <taxon>Actinomycetota</taxon>
        <taxon>Actinomycetes</taxon>
        <taxon>Streptosporangiales</taxon>
        <taxon>Streptosporangiaceae</taxon>
        <taxon>Acrocarpospora</taxon>
    </lineage>
</organism>
<dbReference type="SUPFAM" id="SSF55874">
    <property type="entry name" value="ATPase domain of HSP90 chaperone/DNA topoisomerase II/histidine kinase"/>
    <property type="match status" value="1"/>
</dbReference>
<evidence type="ECO:0000256" key="9">
    <source>
        <dbReference type="ARBA" id="ARBA00023012"/>
    </source>
</evidence>
<evidence type="ECO:0000259" key="14">
    <source>
        <dbReference type="PROSITE" id="PS50885"/>
    </source>
</evidence>
<comment type="catalytic activity">
    <reaction evidence="1">
        <text>ATP + protein L-histidine = ADP + protein N-phospho-L-histidine.</text>
        <dbReference type="EC" id="2.7.13.3"/>
    </reaction>
</comment>
<name>A0A5M3XS53_9ACTN</name>
<feature type="domain" description="Histidine kinase" evidence="13">
    <location>
        <begin position="221"/>
        <end position="483"/>
    </location>
</feature>
<dbReference type="CDD" id="cd06225">
    <property type="entry name" value="HAMP"/>
    <property type="match status" value="1"/>
</dbReference>
<dbReference type="Gene3D" id="6.10.340.10">
    <property type="match status" value="1"/>
</dbReference>
<keyword evidence="7" id="KW-0418">Kinase</keyword>
<dbReference type="PANTHER" id="PTHR45436:SF5">
    <property type="entry name" value="SENSOR HISTIDINE KINASE TRCS"/>
    <property type="match status" value="1"/>
</dbReference>
<dbReference type="InterPro" id="IPR003661">
    <property type="entry name" value="HisK_dim/P_dom"/>
</dbReference>
<evidence type="ECO:0000256" key="6">
    <source>
        <dbReference type="ARBA" id="ARBA00022692"/>
    </source>
</evidence>
<dbReference type="InterPro" id="IPR005467">
    <property type="entry name" value="His_kinase_dom"/>
</dbReference>
<dbReference type="SMART" id="SM00388">
    <property type="entry name" value="HisKA"/>
    <property type="match status" value="1"/>
</dbReference>
<accession>A0A5M3XS53</accession>
<dbReference type="Pfam" id="PF00512">
    <property type="entry name" value="HisKA"/>
    <property type="match status" value="1"/>
</dbReference>
<dbReference type="InterPro" id="IPR003660">
    <property type="entry name" value="HAMP_dom"/>
</dbReference>
<evidence type="ECO:0000256" key="2">
    <source>
        <dbReference type="ARBA" id="ARBA00004236"/>
    </source>
</evidence>
<dbReference type="CDD" id="cd00082">
    <property type="entry name" value="HisKA"/>
    <property type="match status" value="1"/>
</dbReference>
<dbReference type="EC" id="2.7.13.3" evidence="3"/>
<evidence type="ECO:0000256" key="7">
    <source>
        <dbReference type="ARBA" id="ARBA00022777"/>
    </source>
</evidence>
<dbReference type="CDD" id="cd00075">
    <property type="entry name" value="HATPase"/>
    <property type="match status" value="1"/>
</dbReference>
<evidence type="ECO:0000256" key="11">
    <source>
        <dbReference type="SAM" id="MobiDB-lite"/>
    </source>
</evidence>
<dbReference type="SUPFAM" id="SSF158472">
    <property type="entry name" value="HAMP domain-like"/>
    <property type="match status" value="1"/>
</dbReference>